<evidence type="ECO:0000256" key="5">
    <source>
        <dbReference type="SAM" id="Phobius"/>
    </source>
</evidence>
<feature type="transmembrane region" description="Helical" evidence="5">
    <location>
        <begin position="228"/>
        <end position="247"/>
    </location>
</feature>
<protein>
    <submittedName>
        <fullName evidence="6">ZIP Zinc transporter family protein</fullName>
    </submittedName>
</protein>
<dbReference type="GeneID" id="75265381"/>
<reference evidence="6 9" key="2">
    <citation type="journal article" date="2015" name="Genome Announc.">
        <title>Genome sequencing of 18 francisella strains to aid in assay development and testing.</title>
        <authorList>
            <person name="Johnson S.L."/>
            <person name="Daligault H.E."/>
            <person name="Davenport K.W."/>
            <person name="Coyne S.R."/>
            <person name="Frey K.G."/>
            <person name="Koroleva G.I."/>
            <person name="Broomall S.M."/>
            <person name="Bishop-Lilly K.A."/>
            <person name="Bruce D.C."/>
            <person name="Chertkov O."/>
            <person name="Freitas T."/>
            <person name="Jaissle J."/>
            <person name="Ladner J.T."/>
            <person name="Rosenzweig C.N."/>
            <person name="Gibbons H.S."/>
            <person name="Palacios G.F."/>
            <person name="Redden C.L."/>
            <person name="Xu Y."/>
            <person name="Minogue T.D."/>
            <person name="Chain P.S."/>
        </authorList>
    </citation>
    <scope>NUCLEOTIDE SEQUENCE [LARGE SCALE GENOMIC DNA]</scope>
    <source>
        <strain evidence="6 9">GA01-2794</strain>
    </source>
</reference>
<feature type="transmembrane region" description="Helical" evidence="5">
    <location>
        <begin position="198"/>
        <end position="216"/>
    </location>
</feature>
<dbReference type="KEGG" id="fpz:LA55_1044"/>
<evidence type="ECO:0000256" key="4">
    <source>
        <dbReference type="ARBA" id="ARBA00023136"/>
    </source>
</evidence>
<dbReference type="InterPro" id="IPR003689">
    <property type="entry name" value="ZIP"/>
</dbReference>
<feature type="transmembrane region" description="Helical" evidence="5">
    <location>
        <begin position="166"/>
        <end position="186"/>
    </location>
</feature>
<dbReference type="EMBL" id="JOUE01000003">
    <property type="protein sequence ID" value="KFJ43744.1"/>
    <property type="molecule type" value="Genomic_DNA"/>
</dbReference>
<evidence type="ECO:0000313" key="8">
    <source>
        <dbReference type="Proteomes" id="UP000029117"/>
    </source>
</evidence>
<dbReference type="Pfam" id="PF02535">
    <property type="entry name" value="Zip"/>
    <property type="match status" value="2"/>
</dbReference>
<feature type="transmembrane region" description="Helical" evidence="5">
    <location>
        <begin position="102"/>
        <end position="119"/>
    </location>
</feature>
<reference evidence="7 8" key="1">
    <citation type="submission" date="2014-04" db="EMBL/GenBank/DDBJ databases">
        <authorList>
            <person name="Bishop-Lilly K.A."/>
            <person name="Broomall S.M."/>
            <person name="Chain P.S."/>
            <person name="Chertkov O."/>
            <person name="Coyne S.R."/>
            <person name="Daligault H.E."/>
            <person name="Davenport K.W."/>
            <person name="Erkkila T."/>
            <person name="Frey K.G."/>
            <person name="Gibbons H.S."/>
            <person name="Gu W."/>
            <person name="Jaissle J."/>
            <person name="Johnson S.L."/>
            <person name="Koroleva G.I."/>
            <person name="Ladner J.T."/>
            <person name="Lo C.-C."/>
            <person name="Minogue T.D."/>
            <person name="Munk C."/>
            <person name="Palacios G.F."/>
            <person name="Redden C.L."/>
            <person name="Rosenzweig C.N."/>
            <person name="Scholz M.B."/>
            <person name="Teshima H."/>
            <person name="Xu Y."/>
        </authorList>
    </citation>
    <scope>NUCLEOTIDE SEQUENCE [LARGE SCALE GENOMIC DNA]</scope>
    <source>
        <strain evidence="7 8">FAJ</strain>
    </source>
</reference>
<evidence type="ECO:0000256" key="3">
    <source>
        <dbReference type="ARBA" id="ARBA00022989"/>
    </source>
</evidence>
<evidence type="ECO:0000313" key="9">
    <source>
        <dbReference type="Proteomes" id="UP000031830"/>
    </source>
</evidence>
<dbReference type="STRING" id="28110.KU46_1564"/>
<keyword evidence="2 5" id="KW-0812">Transmembrane</keyword>
<accession>A0A080Q9P0</accession>
<dbReference type="EMBL" id="CP009440">
    <property type="protein sequence ID" value="AJI52452.1"/>
    <property type="molecule type" value="Genomic_DNA"/>
</dbReference>
<dbReference type="GO" id="GO:0005385">
    <property type="term" value="F:zinc ion transmembrane transporter activity"/>
    <property type="evidence" value="ECO:0007669"/>
    <property type="project" value="TreeGrafter"/>
</dbReference>
<dbReference type="OrthoDB" id="5641792at2"/>
<evidence type="ECO:0000256" key="2">
    <source>
        <dbReference type="ARBA" id="ARBA00022692"/>
    </source>
</evidence>
<dbReference type="Proteomes" id="UP000031830">
    <property type="component" value="Chromosome"/>
</dbReference>
<name>A0A080Q9P0_9GAMM</name>
<comment type="subcellular location">
    <subcellularLocation>
        <location evidence="1">Membrane</location>
        <topology evidence="1">Multi-pass membrane protein</topology>
    </subcellularLocation>
</comment>
<dbReference type="GO" id="GO:0016020">
    <property type="term" value="C:membrane"/>
    <property type="evidence" value="ECO:0007669"/>
    <property type="project" value="UniProtKB-SubCell"/>
</dbReference>
<feature type="transmembrane region" description="Helical" evidence="5">
    <location>
        <begin position="131"/>
        <end position="154"/>
    </location>
</feature>
<dbReference type="PATRIC" id="fig|28110.15.peg.628"/>
<gene>
    <name evidence="7" type="ORF">DR78_1823</name>
    <name evidence="6" type="ORF">LA55_1044</name>
</gene>
<proteinExistence type="predicted"/>
<evidence type="ECO:0000256" key="1">
    <source>
        <dbReference type="ARBA" id="ARBA00004141"/>
    </source>
</evidence>
<dbReference type="Proteomes" id="UP000029117">
    <property type="component" value="Unassembled WGS sequence"/>
</dbReference>
<keyword evidence="4 5" id="KW-0472">Membrane</keyword>
<sequence length="248" mass="26856">MSNFQLTILLVILFVTAISGIFPFVKKANNPNGFHFPIGEALASGVFLGAGLIHMLGDSAGDFSELNIDYPFPFLIAGITILLFLLLEHIGGALSKSNKGNLSFMAIMATIMLSIHSFFEGAALGLSEELSVALVIFLAIIAHKWAASFALAININKTNMSFITRFMLFIVFVIMTPLGIIFGQAAHNYVTNPFVEPTFTAIAAGTFIYMGTLHGLDRSVLVKDCCNTKQYSFVIIGFAIMAIVAIWT</sequence>
<evidence type="ECO:0000313" key="6">
    <source>
        <dbReference type="EMBL" id="AJI52452.1"/>
    </source>
</evidence>
<organism evidence="6 9">
    <name type="scientific">Francisella philomiragia</name>
    <dbReference type="NCBI Taxonomy" id="28110"/>
    <lineage>
        <taxon>Bacteria</taxon>
        <taxon>Pseudomonadati</taxon>
        <taxon>Pseudomonadota</taxon>
        <taxon>Gammaproteobacteria</taxon>
        <taxon>Thiotrichales</taxon>
        <taxon>Francisellaceae</taxon>
        <taxon>Francisella</taxon>
    </lineage>
</organism>
<feature type="transmembrane region" description="Helical" evidence="5">
    <location>
        <begin position="6"/>
        <end position="25"/>
    </location>
</feature>
<feature type="transmembrane region" description="Helical" evidence="5">
    <location>
        <begin position="37"/>
        <end position="57"/>
    </location>
</feature>
<evidence type="ECO:0000313" key="7">
    <source>
        <dbReference type="EMBL" id="KFJ43744.1"/>
    </source>
</evidence>
<dbReference type="PANTHER" id="PTHR11040">
    <property type="entry name" value="ZINC/IRON TRANSPORTER"/>
    <property type="match status" value="1"/>
</dbReference>
<dbReference type="PANTHER" id="PTHR11040:SF140">
    <property type="entry name" value="ZRT (ZRT), IRT- (IRT-) LIKE PROTEIN TRANSPORTER"/>
    <property type="match status" value="1"/>
</dbReference>
<feature type="transmembrane region" description="Helical" evidence="5">
    <location>
        <begin position="72"/>
        <end position="90"/>
    </location>
</feature>
<dbReference type="AlphaFoldDB" id="A0A080Q9P0"/>
<dbReference type="RefSeq" id="WP_003036485.1">
    <property type="nucleotide sequence ID" value="NZ_CP009440.1"/>
</dbReference>
<keyword evidence="3 5" id="KW-1133">Transmembrane helix</keyword>